<dbReference type="PANTHER" id="PTHR43651:SF11">
    <property type="entry name" value="MALTO-OLIGOSYLTREHALOSE TREHALOHYDROLASE"/>
    <property type="match status" value="1"/>
</dbReference>
<dbReference type="Pfam" id="PF00128">
    <property type="entry name" value="Alpha-amylase"/>
    <property type="match status" value="1"/>
</dbReference>
<dbReference type="RefSeq" id="WP_307427681.1">
    <property type="nucleotide sequence ID" value="NZ_JAUSVK010000001.1"/>
</dbReference>
<dbReference type="Gene3D" id="1.10.10.760">
    <property type="entry name" value="E-set domains of sugar-utilizing enzymes"/>
    <property type="match status" value="1"/>
</dbReference>
<accession>A0ABU0FEL9</accession>
<evidence type="ECO:0000256" key="6">
    <source>
        <dbReference type="ARBA" id="ARBA00022490"/>
    </source>
</evidence>
<evidence type="ECO:0000256" key="10">
    <source>
        <dbReference type="ARBA" id="ARBA00032057"/>
    </source>
</evidence>
<evidence type="ECO:0000256" key="14">
    <source>
        <dbReference type="PIRNR" id="PIRNR006337"/>
    </source>
</evidence>
<comment type="caution">
    <text evidence="16">The sequence shown here is derived from an EMBL/GenBank/DDBJ whole genome shotgun (WGS) entry which is preliminary data.</text>
</comment>
<proteinExistence type="inferred from homology"/>
<dbReference type="InterPro" id="IPR006047">
    <property type="entry name" value="GH13_cat_dom"/>
</dbReference>
<dbReference type="PIRSF" id="PIRSF006337">
    <property type="entry name" value="Trehalose_TreZ"/>
    <property type="match status" value="1"/>
</dbReference>
<protein>
    <recommendedName>
        <fullName evidence="5 13">Malto-oligosyltrehalose trehalohydrolase</fullName>
        <shortName evidence="14">MTHase</shortName>
        <ecNumber evidence="4 13">3.2.1.141</ecNumber>
    </recommendedName>
    <alternativeName>
        <fullName evidence="11 14">4-alpha-D-((1-&gt;4)-alpha-D-glucano)trehalose trehalohydrolase</fullName>
    </alternativeName>
    <alternativeName>
        <fullName evidence="10 14">Maltooligosyl trehalose trehalohydrolase</fullName>
    </alternativeName>
</protein>
<dbReference type="InterPro" id="IPR014756">
    <property type="entry name" value="Ig_E-set"/>
</dbReference>
<keyword evidence="7 14" id="KW-0378">Hydrolase</keyword>
<dbReference type="InterPro" id="IPR044901">
    <property type="entry name" value="Trehalose_TreZ_E-set_sf"/>
</dbReference>
<evidence type="ECO:0000256" key="12">
    <source>
        <dbReference type="ARBA" id="ARBA00034013"/>
    </source>
</evidence>
<sequence>MNMHFAGERRTFPKSWGAEFLREGEVRFRVWAPGTDSLSLRLGGVDTPMSEAGEGWFELLATGVEPDAPYAFVLPDGLAVPDPASRAQAGDVHGQSLVVDPTRYLWQDVDWRGRPWEDAVIYELHIGTFTPDGTFRAAIEHLAHLVELGVTAVEIMPVAQFSGERGWGYDGVLLYAPHRAYGTPDDMKAFIDAAHGHGLMVLLDVVYNHFGPDGNYLPALAPAFFHPERSTPWGAAIAYEKQPVRHFFIENALYWLEEFHLDGLRFDAIDQIRDTESETEILIEIARRIRSEFPGRHIHLTTEDSRNITALHERGDGKKVVHFTAEWNDDFHNAAHVVASGEVDGYYEDFAEDPWGKLGRALAEGFVYQGERSPHAGGSPRGKASAHLPPLAFIDFLQNHDQIGNRAFGERLFSLASPELLSGLYAILLLSPHVPLIFMGDEWGETRPFCFFTDFHGELAEKVREGRRAEFTKFAVFADAGKRDTIPDPNAVETFLASKIDWECANSATGKAWLSYVTALLDLRRRRIVPLLGAGTGHAGTLLRAADGVIAVDWTLGEALVQLRANLRDEEREVPPTSGEVVFAGSESARDTFGRRDRLPAHSVLLAIE</sequence>
<keyword evidence="6" id="KW-0963">Cytoplasm</keyword>
<comment type="similarity">
    <text evidence="3 14">Belongs to the glycosyl hydrolase 13 family.</text>
</comment>
<dbReference type="NCBIfam" id="TIGR02402">
    <property type="entry name" value="trehalose_TreZ"/>
    <property type="match status" value="1"/>
</dbReference>
<evidence type="ECO:0000256" key="7">
    <source>
        <dbReference type="ARBA" id="ARBA00022801"/>
    </source>
</evidence>
<evidence type="ECO:0000256" key="13">
    <source>
        <dbReference type="NCBIfam" id="TIGR02402"/>
    </source>
</evidence>
<dbReference type="PANTHER" id="PTHR43651">
    <property type="entry name" value="1,4-ALPHA-GLUCAN-BRANCHING ENZYME"/>
    <property type="match status" value="1"/>
</dbReference>
<dbReference type="Gene3D" id="2.60.40.1180">
    <property type="entry name" value="Golgi alpha-mannosidase II"/>
    <property type="match status" value="1"/>
</dbReference>
<evidence type="ECO:0000259" key="15">
    <source>
        <dbReference type="SMART" id="SM00642"/>
    </source>
</evidence>
<dbReference type="SMART" id="SM00642">
    <property type="entry name" value="Aamy"/>
    <property type="match status" value="1"/>
</dbReference>
<keyword evidence="17" id="KW-1185">Reference proteome</keyword>
<dbReference type="CDD" id="cd11325">
    <property type="entry name" value="AmyAc_GTHase"/>
    <property type="match status" value="1"/>
</dbReference>
<evidence type="ECO:0000256" key="2">
    <source>
        <dbReference type="ARBA" id="ARBA00005199"/>
    </source>
</evidence>
<evidence type="ECO:0000256" key="4">
    <source>
        <dbReference type="ARBA" id="ARBA00012268"/>
    </source>
</evidence>
<evidence type="ECO:0000313" key="17">
    <source>
        <dbReference type="Proteomes" id="UP001237448"/>
    </source>
</evidence>
<dbReference type="EC" id="3.2.1.141" evidence="4 13"/>
<dbReference type="SUPFAM" id="SSF81296">
    <property type="entry name" value="E set domains"/>
    <property type="match status" value="1"/>
</dbReference>
<feature type="domain" description="Glycosyl hydrolase family 13 catalytic" evidence="15">
    <location>
        <begin position="72"/>
        <end position="483"/>
    </location>
</feature>
<gene>
    <name evidence="16" type="ORF">J3R73_002768</name>
</gene>
<dbReference type="InterPro" id="IPR013780">
    <property type="entry name" value="Glyco_hydro_b"/>
</dbReference>
<comment type="subcellular location">
    <subcellularLocation>
        <location evidence="1">Cytoplasm</location>
    </subcellularLocation>
</comment>
<dbReference type="CDD" id="cd02853">
    <property type="entry name" value="E_set_MTHase_like_N"/>
    <property type="match status" value="1"/>
</dbReference>
<evidence type="ECO:0000256" key="1">
    <source>
        <dbReference type="ARBA" id="ARBA00004496"/>
    </source>
</evidence>
<reference evidence="16 17" key="1">
    <citation type="submission" date="2023-07" db="EMBL/GenBank/DDBJ databases">
        <title>Genomic Encyclopedia of Type Strains, Phase IV (KMG-IV): sequencing the most valuable type-strain genomes for metagenomic binning, comparative biology and taxonomic classification.</title>
        <authorList>
            <person name="Goeker M."/>
        </authorList>
    </citation>
    <scope>NUCLEOTIDE SEQUENCE [LARGE SCALE GENOMIC DNA]</scope>
    <source>
        <strain evidence="16 17">DSM 5896</strain>
    </source>
</reference>
<dbReference type="SUPFAM" id="SSF51445">
    <property type="entry name" value="(Trans)glycosidases"/>
    <property type="match status" value="1"/>
</dbReference>
<evidence type="ECO:0000313" key="16">
    <source>
        <dbReference type="EMBL" id="MDQ0392976.1"/>
    </source>
</evidence>
<comment type="catalytic activity">
    <reaction evidence="12 14">
        <text>hydrolysis of (1-&gt;4)-alpha-D-glucosidic linkage in 4-alpha-D-[(1-&gt;4)-alpha-D-glucanosyl]n trehalose to yield trehalose and (1-&gt;4)-alpha-D-glucan.</text>
        <dbReference type="EC" id="3.2.1.141"/>
    </reaction>
</comment>
<dbReference type="InterPro" id="IPR012768">
    <property type="entry name" value="Trehalose_TreZ"/>
</dbReference>
<dbReference type="EMBL" id="JAUSVK010000001">
    <property type="protein sequence ID" value="MDQ0392976.1"/>
    <property type="molecule type" value="Genomic_DNA"/>
</dbReference>
<evidence type="ECO:0000256" key="3">
    <source>
        <dbReference type="ARBA" id="ARBA00008061"/>
    </source>
</evidence>
<name>A0ABU0FEL9_9HYPH</name>
<dbReference type="InterPro" id="IPR013783">
    <property type="entry name" value="Ig-like_fold"/>
</dbReference>
<evidence type="ECO:0000256" key="9">
    <source>
        <dbReference type="ARBA" id="ARBA00023295"/>
    </source>
</evidence>
<keyword evidence="9 14" id="KW-0326">Glycosidase</keyword>
<dbReference type="Gene3D" id="3.20.20.80">
    <property type="entry name" value="Glycosidases"/>
    <property type="match status" value="1"/>
</dbReference>
<evidence type="ECO:0000256" key="5">
    <source>
        <dbReference type="ARBA" id="ARBA00015938"/>
    </source>
</evidence>
<dbReference type="InterPro" id="IPR017853">
    <property type="entry name" value="GH"/>
</dbReference>
<dbReference type="Proteomes" id="UP001237448">
    <property type="component" value="Unassembled WGS sequence"/>
</dbReference>
<evidence type="ECO:0000256" key="8">
    <source>
        <dbReference type="ARBA" id="ARBA00023277"/>
    </source>
</evidence>
<organism evidence="16 17">
    <name type="scientific">Labrys monachus</name>
    <dbReference type="NCBI Taxonomy" id="217067"/>
    <lineage>
        <taxon>Bacteria</taxon>
        <taxon>Pseudomonadati</taxon>
        <taxon>Pseudomonadota</taxon>
        <taxon>Alphaproteobacteria</taxon>
        <taxon>Hyphomicrobiales</taxon>
        <taxon>Xanthobacteraceae</taxon>
        <taxon>Labrys</taxon>
    </lineage>
</organism>
<comment type="pathway">
    <text evidence="2 14">Glycan biosynthesis; trehalose biosynthesis.</text>
</comment>
<dbReference type="Gene3D" id="2.60.40.10">
    <property type="entry name" value="Immunoglobulins"/>
    <property type="match status" value="1"/>
</dbReference>
<evidence type="ECO:0000256" key="11">
    <source>
        <dbReference type="ARBA" id="ARBA00033284"/>
    </source>
</evidence>
<keyword evidence="8" id="KW-0119">Carbohydrate metabolism</keyword>